<dbReference type="Proteomes" id="UP001059617">
    <property type="component" value="Chromosome"/>
</dbReference>
<feature type="region of interest" description="Disordered" evidence="1">
    <location>
        <begin position="1"/>
        <end position="41"/>
    </location>
</feature>
<evidence type="ECO:0000313" key="2">
    <source>
        <dbReference type="EMBL" id="UWP85907.1"/>
    </source>
</evidence>
<proteinExistence type="predicted"/>
<sequence length="140" mass="14638">MKIPDRATATGPAGAASVPPPATEVPDTDRPAFATGGVVDRGPVLVPDSGCTLTWPSDPSRWFGPNGGRADLIADAYQRGKAEGIAEGRRQTYEHEATQLERMAAALAALPGQETLAGLCRTQAERFRNKIAETGGSDAH</sequence>
<evidence type="ECO:0000256" key="1">
    <source>
        <dbReference type="SAM" id="MobiDB-lite"/>
    </source>
</evidence>
<organism evidence="2 3">
    <name type="scientific">Dactylosporangium fulvum</name>
    <dbReference type="NCBI Taxonomy" id="53359"/>
    <lineage>
        <taxon>Bacteria</taxon>
        <taxon>Bacillati</taxon>
        <taxon>Actinomycetota</taxon>
        <taxon>Actinomycetes</taxon>
        <taxon>Micromonosporales</taxon>
        <taxon>Micromonosporaceae</taxon>
        <taxon>Dactylosporangium</taxon>
    </lineage>
</organism>
<accession>A0ABY5W7Q4</accession>
<keyword evidence="3" id="KW-1185">Reference proteome</keyword>
<dbReference type="EMBL" id="CP073720">
    <property type="protein sequence ID" value="UWP85907.1"/>
    <property type="molecule type" value="Genomic_DNA"/>
</dbReference>
<protein>
    <submittedName>
        <fullName evidence="2">Uncharacterized protein</fullName>
    </submittedName>
</protein>
<feature type="compositionally biased region" description="Low complexity" evidence="1">
    <location>
        <begin position="7"/>
        <end position="17"/>
    </location>
</feature>
<reference evidence="2" key="2">
    <citation type="submission" date="2022-09" db="EMBL/GenBank/DDBJ databases">
        <title>Biosynthetic gene clusters of Dactylosporangioum fulvum.</title>
        <authorList>
            <person name="Caradec T."/>
        </authorList>
    </citation>
    <scope>NUCLEOTIDE SEQUENCE</scope>
    <source>
        <strain evidence="2">NRRL B-16292</strain>
    </source>
</reference>
<evidence type="ECO:0000313" key="3">
    <source>
        <dbReference type="Proteomes" id="UP001059617"/>
    </source>
</evidence>
<reference evidence="2" key="1">
    <citation type="submission" date="2021-04" db="EMBL/GenBank/DDBJ databases">
        <authorList>
            <person name="Hartkoorn R.C."/>
            <person name="Beaudoing E."/>
            <person name="Hot D."/>
        </authorList>
    </citation>
    <scope>NUCLEOTIDE SEQUENCE</scope>
    <source>
        <strain evidence="2">NRRL B-16292</strain>
    </source>
</reference>
<gene>
    <name evidence="2" type="ORF">Dfulv_17310</name>
</gene>
<dbReference type="RefSeq" id="WP_259864289.1">
    <property type="nucleotide sequence ID" value="NZ_BAAAST010000036.1"/>
</dbReference>
<name>A0ABY5W7Q4_9ACTN</name>